<evidence type="ECO:0000313" key="2">
    <source>
        <dbReference type="WBParaSite" id="JU765_v2.g3097.t1"/>
    </source>
</evidence>
<proteinExistence type="predicted"/>
<protein>
    <submittedName>
        <fullName evidence="2">UDP-N-acetylglucosamine--dolichyl-phosphate N-acetylglucosaminephosphotransferase</fullName>
    </submittedName>
</protein>
<organism evidence="1 2">
    <name type="scientific">Panagrolaimus sp. JU765</name>
    <dbReference type="NCBI Taxonomy" id="591449"/>
    <lineage>
        <taxon>Eukaryota</taxon>
        <taxon>Metazoa</taxon>
        <taxon>Ecdysozoa</taxon>
        <taxon>Nematoda</taxon>
        <taxon>Chromadorea</taxon>
        <taxon>Rhabditida</taxon>
        <taxon>Tylenchina</taxon>
        <taxon>Panagrolaimomorpha</taxon>
        <taxon>Panagrolaimoidea</taxon>
        <taxon>Panagrolaimidae</taxon>
        <taxon>Panagrolaimus</taxon>
    </lineage>
</organism>
<dbReference type="Proteomes" id="UP000887576">
    <property type="component" value="Unplaced"/>
</dbReference>
<evidence type="ECO:0000313" key="1">
    <source>
        <dbReference type="Proteomes" id="UP000887576"/>
    </source>
</evidence>
<name>A0AC34R3L0_9BILA</name>
<sequence>MDPSRRSISSCPTFGFILRLDDLNARWYHSLSLCLLLPFLATSISLFMLNKYPAQVFVGDTYCYWAGMTLAVVGILGHFSKTLILFCIPQ</sequence>
<reference evidence="2" key="1">
    <citation type="submission" date="2022-11" db="UniProtKB">
        <authorList>
            <consortium name="WormBaseParasite"/>
        </authorList>
    </citation>
    <scope>IDENTIFICATION</scope>
</reference>
<dbReference type="WBParaSite" id="JU765_v2.g3097.t1">
    <property type="protein sequence ID" value="JU765_v2.g3097.t1"/>
    <property type="gene ID" value="JU765_v2.g3097"/>
</dbReference>
<accession>A0AC34R3L0</accession>